<dbReference type="Gene3D" id="3.40.33.10">
    <property type="entry name" value="CAP"/>
    <property type="match status" value="1"/>
</dbReference>
<dbReference type="EMBL" id="CP051685">
    <property type="protein sequence ID" value="QJD99455.1"/>
    <property type="molecule type" value="Genomic_DNA"/>
</dbReference>
<dbReference type="Pfam" id="PF00188">
    <property type="entry name" value="CAP"/>
    <property type="match status" value="1"/>
</dbReference>
<name>A0A7Z2ZRG6_9BURK</name>
<evidence type="ECO:0000256" key="1">
    <source>
        <dbReference type="SAM" id="SignalP"/>
    </source>
</evidence>
<feature type="chain" id="PRO_5031032968" evidence="1">
    <location>
        <begin position="23"/>
        <end position="283"/>
    </location>
</feature>
<keyword evidence="4" id="KW-1185">Reference proteome</keyword>
<evidence type="ECO:0000259" key="2">
    <source>
        <dbReference type="Pfam" id="PF00188"/>
    </source>
</evidence>
<gene>
    <name evidence="3" type="ORF">HH212_04985</name>
</gene>
<dbReference type="RefSeq" id="WP_169434350.1">
    <property type="nucleotide sequence ID" value="NZ_CP051685.1"/>
</dbReference>
<accession>A0A7Z2ZRG6</accession>
<dbReference type="Proteomes" id="UP000502415">
    <property type="component" value="Chromosome"/>
</dbReference>
<dbReference type="InterPro" id="IPR035940">
    <property type="entry name" value="CAP_sf"/>
</dbReference>
<feature type="signal peptide" evidence="1">
    <location>
        <begin position="1"/>
        <end position="22"/>
    </location>
</feature>
<feature type="domain" description="SCP" evidence="2">
    <location>
        <begin position="152"/>
        <end position="279"/>
    </location>
</feature>
<dbReference type="CDD" id="cd05379">
    <property type="entry name" value="CAP_bacterial"/>
    <property type="match status" value="1"/>
</dbReference>
<dbReference type="KEGG" id="mfy:HH212_04985"/>
<dbReference type="AlphaFoldDB" id="A0A7Z2ZRG6"/>
<dbReference type="PANTHER" id="PTHR31157">
    <property type="entry name" value="SCP DOMAIN-CONTAINING PROTEIN"/>
    <property type="match status" value="1"/>
</dbReference>
<dbReference type="InterPro" id="IPR014044">
    <property type="entry name" value="CAP_dom"/>
</dbReference>
<dbReference type="PANTHER" id="PTHR31157:SF1">
    <property type="entry name" value="SCP DOMAIN-CONTAINING PROTEIN"/>
    <property type="match status" value="1"/>
</dbReference>
<proteinExistence type="predicted"/>
<organism evidence="3 4">
    <name type="scientific">Massilia forsythiae</name>
    <dbReference type="NCBI Taxonomy" id="2728020"/>
    <lineage>
        <taxon>Bacteria</taxon>
        <taxon>Pseudomonadati</taxon>
        <taxon>Pseudomonadota</taxon>
        <taxon>Betaproteobacteria</taxon>
        <taxon>Burkholderiales</taxon>
        <taxon>Oxalobacteraceae</taxon>
        <taxon>Telluria group</taxon>
        <taxon>Massilia</taxon>
    </lineage>
</organism>
<reference evidence="3 4" key="1">
    <citation type="submission" date="2020-04" db="EMBL/GenBank/DDBJ databases">
        <title>Genome sequencing of novel species.</title>
        <authorList>
            <person name="Heo J."/>
            <person name="Kim S.-J."/>
            <person name="Kim J.-S."/>
            <person name="Hong S.-B."/>
            <person name="Kwon S.-W."/>
        </authorList>
    </citation>
    <scope>NUCLEOTIDE SEQUENCE [LARGE SCALE GENOMIC DNA]</scope>
    <source>
        <strain evidence="3 4">GN2-R2</strain>
    </source>
</reference>
<protein>
    <submittedName>
        <fullName evidence="3">CAP domain-containing protein</fullName>
    </submittedName>
</protein>
<evidence type="ECO:0000313" key="3">
    <source>
        <dbReference type="EMBL" id="QJD99455.1"/>
    </source>
</evidence>
<keyword evidence="1" id="KW-0732">Signal</keyword>
<evidence type="ECO:0000313" key="4">
    <source>
        <dbReference type="Proteomes" id="UP000502415"/>
    </source>
</evidence>
<sequence>MNAPFAALLCAASLSLPACAHADPPADPLAGLVNAYRAAPHDCGGATAALAPLAPVPALSAVQIGPGTFLEPALKRLGFAAERAESLSVTGPPDAQAAFEVLRRKYCRQLLSEEFDAVGSARSGNAWQVVLARALVIPDLPGWEDAGREVLALTNRARATARRCGEQAFAAAPPLAWNERLGRAALGHSANLAQGRYFSHQEKDGSLPADRVARSGYAWRLVGENIASGNRTPQDAVAAWLDSPGHCANLMNPRFTELGAAYAIDPLNEHRTPYWTQVFAQPR</sequence>
<dbReference type="SUPFAM" id="SSF55797">
    <property type="entry name" value="PR-1-like"/>
    <property type="match status" value="1"/>
</dbReference>